<reference evidence="2" key="1">
    <citation type="submission" date="2020-11" db="EMBL/GenBank/DDBJ databases">
        <title>Nocardioides cynanchi sp. nov., isolated from soil of rhizosphere of Cynanchum wilfordii.</title>
        <authorList>
            <person name="Lee J.-S."/>
            <person name="Suh M.K."/>
            <person name="Kim J.-S."/>
        </authorList>
    </citation>
    <scope>NUCLEOTIDE SEQUENCE</scope>
    <source>
        <strain evidence="2">KCTC 19276</strain>
    </source>
</reference>
<dbReference type="Pfam" id="PF12697">
    <property type="entry name" value="Abhydrolase_6"/>
    <property type="match status" value="1"/>
</dbReference>
<evidence type="ECO:0000259" key="1">
    <source>
        <dbReference type="Pfam" id="PF12697"/>
    </source>
</evidence>
<dbReference type="PANTHER" id="PTHR43798">
    <property type="entry name" value="MONOACYLGLYCEROL LIPASE"/>
    <property type="match status" value="1"/>
</dbReference>
<evidence type="ECO:0000313" key="2">
    <source>
        <dbReference type="EMBL" id="MBF4766710.1"/>
    </source>
</evidence>
<dbReference type="PANTHER" id="PTHR43798:SF33">
    <property type="entry name" value="HYDROLASE, PUTATIVE (AFU_ORTHOLOGUE AFUA_2G14860)-RELATED"/>
    <property type="match status" value="1"/>
</dbReference>
<keyword evidence="3" id="KW-1185">Reference proteome</keyword>
<dbReference type="Proteomes" id="UP000660668">
    <property type="component" value="Unassembled WGS sequence"/>
</dbReference>
<comment type="caution">
    <text evidence="2">The sequence shown here is derived from an EMBL/GenBank/DDBJ whole genome shotgun (WGS) entry which is preliminary data.</text>
</comment>
<keyword evidence="2" id="KW-0378">Hydrolase</keyword>
<name>A0A930YNJ1_9ACTN</name>
<organism evidence="2 3">
    <name type="scientific">Nocardioides agariphilus</name>
    <dbReference type="NCBI Taxonomy" id="433664"/>
    <lineage>
        <taxon>Bacteria</taxon>
        <taxon>Bacillati</taxon>
        <taxon>Actinomycetota</taxon>
        <taxon>Actinomycetes</taxon>
        <taxon>Propionibacteriales</taxon>
        <taxon>Nocardioidaceae</taxon>
        <taxon>Nocardioides</taxon>
    </lineage>
</organism>
<dbReference type="AlphaFoldDB" id="A0A930YNJ1"/>
<dbReference type="Gene3D" id="1.10.210.20">
    <property type="match status" value="1"/>
</dbReference>
<dbReference type="GO" id="GO:0016020">
    <property type="term" value="C:membrane"/>
    <property type="evidence" value="ECO:0007669"/>
    <property type="project" value="TreeGrafter"/>
</dbReference>
<dbReference type="GO" id="GO:0016787">
    <property type="term" value="F:hydrolase activity"/>
    <property type="evidence" value="ECO:0007669"/>
    <property type="project" value="UniProtKB-KW"/>
</dbReference>
<dbReference type="Gene3D" id="3.40.50.1820">
    <property type="entry name" value="alpha/beta hydrolase"/>
    <property type="match status" value="1"/>
</dbReference>
<proteinExistence type="predicted"/>
<dbReference type="RefSeq" id="WP_194694853.1">
    <property type="nucleotide sequence ID" value="NZ_JADKPO010000002.1"/>
</dbReference>
<accession>A0A930YNJ1</accession>
<dbReference type="InterPro" id="IPR000073">
    <property type="entry name" value="AB_hydrolase_1"/>
</dbReference>
<dbReference type="InterPro" id="IPR029058">
    <property type="entry name" value="AB_hydrolase_fold"/>
</dbReference>
<dbReference type="SUPFAM" id="SSF53474">
    <property type="entry name" value="alpha/beta-Hydrolases"/>
    <property type="match status" value="1"/>
</dbReference>
<feature type="domain" description="AB hydrolase-1" evidence="1">
    <location>
        <begin position="21"/>
        <end position="252"/>
    </location>
</feature>
<sequence>MPTTTSAPLAVTDIGTGGPALLLIPGWCGDRTVFDPLLASAGGHRRVVSVDLPAHGGSPAPDGDFGTSEVVDALVATIEALGIDTVVPVGLSHAGWAALELRRRLGPDRVPGVVLLDWMVLGTPPGFADALAGLQSPAWADVRAGLAAMWTDGLDVPALTEYVASMTTYGERHWQRAGREIAAAFEEHPVPLQALEELQPCPALHLYAQPAADEVLAAQQEYAATHPWFSVQRLDARSHFPMFEVADDMVAAIEAFVPGVVHLSVSVSAP</sequence>
<gene>
    <name evidence="2" type="ORF">ISU10_02885</name>
</gene>
<dbReference type="InterPro" id="IPR050266">
    <property type="entry name" value="AB_hydrolase_sf"/>
</dbReference>
<dbReference type="EMBL" id="JADKPO010000002">
    <property type="protein sequence ID" value="MBF4766710.1"/>
    <property type="molecule type" value="Genomic_DNA"/>
</dbReference>
<protein>
    <submittedName>
        <fullName evidence="2">Alpha/beta hydrolase</fullName>
    </submittedName>
</protein>
<evidence type="ECO:0000313" key="3">
    <source>
        <dbReference type="Proteomes" id="UP000660668"/>
    </source>
</evidence>